<dbReference type="PATRIC" id="fig|1028800.3.peg.4036"/>
<evidence type="ECO:0000256" key="3">
    <source>
        <dbReference type="SAM" id="Phobius"/>
    </source>
</evidence>
<feature type="transmembrane region" description="Helical" evidence="3">
    <location>
        <begin position="246"/>
        <end position="267"/>
    </location>
</feature>
<comment type="similarity">
    <text evidence="2">Belongs to the CDP-alcohol phosphatidyltransferase class-I family.</text>
</comment>
<evidence type="ECO:0000256" key="1">
    <source>
        <dbReference type="ARBA" id="ARBA00022679"/>
    </source>
</evidence>
<dbReference type="GO" id="GO:0016020">
    <property type="term" value="C:membrane"/>
    <property type="evidence" value="ECO:0007669"/>
    <property type="project" value="InterPro"/>
</dbReference>
<dbReference type="HOGENOM" id="CLU_076605_0_0_5"/>
<dbReference type="PROSITE" id="PS00379">
    <property type="entry name" value="CDP_ALCOHOL_P_TRANSF"/>
    <property type="match status" value="1"/>
</dbReference>
<name>A0A068SWG3_NEOGA</name>
<dbReference type="GO" id="GO:0016780">
    <property type="term" value="F:phosphotransferase activity, for other substituted phosphate groups"/>
    <property type="evidence" value="ECO:0007669"/>
    <property type="project" value="InterPro"/>
</dbReference>
<feature type="transmembrane region" description="Helical" evidence="3">
    <location>
        <begin position="129"/>
        <end position="150"/>
    </location>
</feature>
<sequence length="277" mass="29184">MFHIIPGARKACPMADWMNAESLDRQAARRAHRLLSLDAYAVTMTVAAALVAAMHFLGDWLGIDTAAAGCAFIIYAVISAIALGNLHAHSHGRFGVANIVTTIRAALTAVLGGMVLASPQFGVDLDQSALWLLGFLVAFALALDGVDGFLARQTGTASQFGARFDMEVDALLIFFLSLAAVLLGKAGLWVLLIGLMRYAYVGAQAVFPALKGELPHSMRRKAICVVQGVALCLMSLPVITMPVSTLLATGALASLTYSFAVDVIFLVSASKNHHAAT</sequence>
<dbReference type="Gene3D" id="1.20.120.1760">
    <property type="match status" value="1"/>
</dbReference>
<accession>A0A068SWG3</accession>
<organism evidence="4 5">
    <name type="scientific">Neorhizobium galegae bv. orientalis str. HAMBI 540</name>
    <dbReference type="NCBI Taxonomy" id="1028800"/>
    <lineage>
        <taxon>Bacteria</taxon>
        <taxon>Pseudomonadati</taxon>
        <taxon>Pseudomonadota</taxon>
        <taxon>Alphaproteobacteria</taxon>
        <taxon>Hyphomicrobiales</taxon>
        <taxon>Rhizobiaceae</taxon>
        <taxon>Rhizobium/Agrobacterium group</taxon>
        <taxon>Neorhizobium</taxon>
    </lineage>
</organism>
<dbReference type="GO" id="GO:0008654">
    <property type="term" value="P:phospholipid biosynthetic process"/>
    <property type="evidence" value="ECO:0007669"/>
    <property type="project" value="InterPro"/>
</dbReference>
<dbReference type="KEGG" id="ngg:RG540_CH39760"/>
<keyword evidence="3" id="KW-0472">Membrane</keyword>
<evidence type="ECO:0000313" key="4">
    <source>
        <dbReference type="EMBL" id="CDN50126.1"/>
    </source>
</evidence>
<dbReference type="Pfam" id="PF01066">
    <property type="entry name" value="CDP-OH_P_transf"/>
    <property type="match status" value="1"/>
</dbReference>
<keyword evidence="3" id="KW-1133">Transmembrane helix</keyword>
<dbReference type="Proteomes" id="UP000028181">
    <property type="component" value="Chromosome I"/>
</dbReference>
<gene>
    <name evidence="4" type="ORF">RG540_CH39760</name>
</gene>
<feature type="transmembrane region" description="Helical" evidence="3">
    <location>
        <begin position="162"/>
        <end position="183"/>
    </location>
</feature>
<keyword evidence="3" id="KW-0812">Transmembrane</keyword>
<dbReference type="InterPro" id="IPR000462">
    <property type="entry name" value="CDP-OH_P_trans"/>
</dbReference>
<evidence type="ECO:0000313" key="5">
    <source>
        <dbReference type="Proteomes" id="UP000028181"/>
    </source>
</evidence>
<reference evidence="5" key="1">
    <citation type="journal article" date="2014" name="BMC Genomics">
        <title>Genome sequencing of two Neorhizobium galegae strains reveals a noeT gene responsible for the unusual acetylation of the nodulation factors.</title>
        <authorList>
            <person name="Osterman J."/>
            <person name="Marsh J."/>
            <person name="Laine P.K."/>
            <person name="Zeng Z."/>
            <person name="Alatalo E."/>
            <person name="Sullivan J.T."/>
            <person name="Young J.P."/>
            <person name="Thomas-Oates J."/>
            <person name="Paulin L."/>
            <person name="Lindstrom K."/>
        </authorList>
    </citation>
    <scope>NUCLEOTIDE SEQUENCE [LARGE SCALE GENOMIC DNA]</scope>
    <source>
        <strain evidence="5">HAMBI 540</strain>
    </source>
</reference>
<dbReference type="InterPro" id="IPR048254">
    <property type="entry name" value="CDP_ALCOHOL_P_TRANSF_CS"/>
</dbReference>
<keyword evidence="5" id="KW-1185">Reference proteome</keyword>
<dbReference type="AlphaFoldDB" id="A0A068SWG3"/>
<feature type="transmembrane region" description="Helical" evidence="3">
    <location>
        <begin position="96"/>
        <end position="117"/>
    </location>
</feature>
<feature type="transmembrane region" description="Helical" evidence="3">
    <location>
        <begin position="39"/>
        <end position="57"/>
    </location>
</feature>
<keyword evidence="1 2" id="KW-0808">Transferase</keyword>
<feature type="transmembrane region" description="Helical" evidence="3">
    <location>
        <begin position="63"/>
        <end position="84"/>
    </location>
</feature>
<protein>
    <submittedName>
        <fullName evidence="4">CDP-alcohol phosphatidyltransferase</fullName>
    </submittedName>
</protein>
<dbReference type="InterPro" id="IPR043130">
    <property type="entry name" value="CDP-OH_PTrfase_TM_dom"/>
</dbReference>
<dbReference type="eggNOG" id="COG0558">
    <property type="taxonomic scope" value="Bacteria"/>
</dbReference>
<proteinExistence type="inferred from homology"/>
<evidence type="ECO:0000256" key="2">
    <source>
        <dbReference type="RuleBase" id="RU003750"/>
    </source>
</evidence>
<dbReference type="EMBL" id="HG938353">
    <property type="protein sequence ID" value="CDN50126.1"/>
    <property type="molecule type" value="Genomic_DNA"/>
</dbReference>